<evidence type="ECO:0000256" key="1">
    <source>
        <dbReference type="SAM" id="Phobius"/>
    </source>
</evidence>
<evidence type="ECO:0000313" key="4">
    <source>
        <dbReference type="Proteomes" id="UP000002051"/>
    </source>
</evidence>
<reference evidence="2 4" key="1">
    <citation type="journal article" date="2011" name="Nature">
        <title>The Medicago genome provides insight into the evolution of rhizobial symbioses.</title>
        <authorList>
            <person name="Young N.D."/>
            <person name="Debelle F."/>
            <person name="Oldroyd G.E."/>
            <person name="Geurts R."/>
            <person name="Cannon S.B."/>
            <person name="Udvardi M.K."/>
            <person name="Benedito V.A."/>
            <person name="Mayer K.F."/>
            <person name="Gouzy J."/>
            <person name="Schoof H."/>
            <person name="Van de Peer Y."/>
            <person name="Proost S."/>
            <person name="Cook D.R."/>
            <person name="Meyers B.C."/>
            <person name="Spannagl M."/>
            <person name="Cheung F."/>
            <person name="De Mita S."/>
            <person name="Krishnakumar V."/>
            <person name="Gundlach H."/>
            <person name="Zhou S."/>
            <person name="Mudge J."/>
            <person name="Bharti A.K."/>
            <person name="Murray J.D."/>
            <person name="Naoumkina M.A."/>
            <person name="Rosen B."/>
            <person name="Silverstein K.A."/>
            <person name="Tang H."/>
            <person name="Rombauts S."/>
            <person name="Zhao P.X."/>
            <person name="Zhou P."/>
            <person name="Barbe V."/>
            <person name="Bardou P."/>
            <person name="Bechner M."/>
            <person name="Bellec A."/>
            <person name="Berger A."/>
            <person name="Berges H."/>
            <person name="Bidwell S."/>
            <person name="Bisseling T."/>
            <person name="Choisne N."/>
            <person name="Couloux A."/>
            <person name="Denny R."/>
            <person name="Deshpande S."/>
            <person name="Dai X."/>
            <person name="Doyle J.J."/>
            <person name="Dudez A.M."/>
            <person name="Farmer A.D."/>
            <person name="Fouteau S."/>
            <person name="Franken C."/>
            <person name="Gibelin C."/>
            <person name="Gish J."/>
            <person name="Goldstein S."/>
            <person name="Gonzalez A.J."/>
            <person name="Green P.J."/>
            <person name="Hallab A."/>
            <person name="Hartog M."/>
            <person name="Hua A."/>
            <person name="Humphray S.J."/>
            <person name="Jeong D.H."/>
            <person name="Jing Y."/>
            <person name="Jocker A."/>
            <person name="Kenton S.M."/>
            <person name="Kim D.J."/>
            <person name="Klee K."/>
            <person name="Lai H."/>
            <person name="Lang C."/>
            <person name="Lin S."/>
            <person name="Macmil S.L."/>
            <person name="Magdelenat G."/>
            <person name="Matthews L."/>
            <person name="McCorrison J."/>
            <person name="Monaghan E.L."/>
            <person name="Mun J.H."/>
            <person name="Najar F.Z."/>
            <person name="Nicholson C."/>
            <person name="Noirot C."/>
            <person name="O'Bleness M."/>
            <person name="Paule C.R."/>
            <person name="Poulain J."/>
            <person name="Prion F."/>
            <person name="Qin B."/>
            <person name="Qu C."/>
            <person name="Retzel E.F."/>
            <person name="Riddle C."/>
            <person name="Sallet E."/>
            <person name="Samain S."/>
            <person name="Samson N."/>
            <person name="Sanders I."/>
            <person name="Saurat O."/>
            <person name="Scarpelli C."/>
            <person name="Schiex T."/>
            <person name="Segurens B."/>
            <person name="Severin A.J."/>
            <person name="Sherrier D.J."/>
            <person name="Shi R."/>
            <person name="Sims S."/>
            <person name="Singer S.R."/>
            <person name="Sinharoy S."/>
            <person name="Sterck L."/>
            <person name="Viollet A."/>
            <person name="Wang B.B."/>
            <person name="Wang K."/>
            <person name="Wang M."/>
            <person name="Wang X."/>
            <person name="Warfsmann J."/>
            <person name="Weissenbach J."/>
            <person name="White D.D."/>
            <person name="White J.D."/>
            <person name="Wiley G.B."/>
            <person name="Wincker P."/>
            <person name="Xing Y."/>
            <person name="Yang L."/>
            <person name="Yao Z."/>
            <person name="Ying F."/>
            <person name="Zhai J."/>
            <person name="Zhou L."/>
            <person name="Zuber A."/>
            <person name="Denarie J."/>
            <person name="Dixon R.A."/>
            <person name="May G.D."/>
            <person name="Schwartz D.C."/>
            <person name="Rogers J."/>
            <person name="Quetier F."/>
            <person name="Town C.D."/>
            <person name="Roe B.A."/>
        </authorList>
    </citation>
    <scope>NUCLEOTIDE SEQUENCE [LARGE SCALE GENOMIC DNA]</scope>
    <source>
        <strain evidence="2">A17</strain>
        <strain evidence="3 4">cv. Jemalong A17</strain>
    </source>
</reference>
<organism evidence="2 4">
    <name type="scientific">Medicago truncatula</name>
    <name type="common">Barrel medic</name>
    <name type="synonym">Medicago tribuloides</name>
    <dbReference type="NCBI Taxonomy" id="3880"/>
    <lineage>
        <taxon>Eukaryota</taxon>
        <taxon>Viridiplantae</taxon>
        <taxon>Streptophyta</taxon>
        <taxon>Embryophyta</taxon>
        <taxon>Tracheophyta</taxon>
        <taxon>Spermatophyta</taxon>
        <taxon>Magnoliopsida</taxon>
        <taxon>eudicotyledons</taxon>
        <taxon>Gunneridae</taxon>
        <taxon>Pentapetalae</taxon>
        <taxon>rosids</taxon>
        <taxon>fabids</taxon>
        <taxon>Fabales</taxon>
        <taxon>Fabaceae</taxon>
        <taxon>Papilionoideae</taxon>
        <taxon>50 kb inversion clade</taxon>
        <taxon>NPAAA clade</taxon>
        <taxon>Hologalegina</taxon>
        <taxon>IRL clade</taxon>
        <taxon>Trifolieae</taxon>
        <taxon>Medicago</taxon>
    </lineage>
</organism>
<keyword evidence="1 2" id="KW-0812">Transmembrane</keyword>
<sequence length="147" mass="17448">MTFLRRPPHRKTSPPRRNLNLLFSVCFPEVTLLVTVADDELLPFSMDCFSVLIILIICKSWLGKKEEEERIGRFFFAKCILSSIMDKRNNNDVMFIHSRSAEKEYTKRLTLQKLHEALSKKKQVARKAWSEAGFFRYFRFRILVKEN</sequence>
<dbReference type="Proteomes" id="UP000002051">
    <property type="component" value="Chromosome 8"/>
</dbReference>
<feature type="transmembrane region" description="Helical" evidence="1">
    <location>
        <begin position="43"/>
        <end position="62"/>
    </location>
</feature>
<accession>G7LCG7</accession>
<keyword evidence="1" id="KW-0472">Membrane</keyword>
<feature type="transmembrane region" description="Helical" evidence="1">
    <location>
        <begin position="21"/>
        <end position="37"/>
    </location>
</feature>
<protein>
    <submittedName>
        <fullName evidence="2">Transmembrane protein, putative</fullName>
    </submittedName>
</protein>
<dbReference type="HOGENOM" id="CLU_1770838_0_0_1"/>
<keyword evidence="4" id="KW-1185">Reference proteome</keyword>
<keyword evidence="1" id="KW-1133">Transmembrane helix</keyword>
<dbReference type="AlphaFoldDB" id="G7LCG7"/>
<gene>
    <name evidence="2" type="ordered locus">MTR_8g106660</name>
</gene>
<evidence type="ECO:0000313" key="3">
    <source>
        <dbReference type="EnsemblPlants" id="AET05534"/>
    </source>
</evidence>
<proteinExistence type="predicted"/>
<dbReference type="EMBL" id="CM001224">
    <property type="protein sequence ID" value="AET05534.1"/>
    <property type="molecule type" value="Genomic_DNA"/>
</dbReference>
<dbReference type="PaxDb" id="3880-AET05534"/>
<reference evidence="2 4" key="2">
    <citation type="journal article" date="2014" name="BMC Genomics">
        <title>An improved genome release (version Mt4.0) for the model legume Medicago truncatula.</title>
        <authorList>
            <person name="Tang H."/>
            <person name="Krishnakumar V."/>
            <person name="Bidwell S."/>
            <person name="Rosen B."/>
            <person name="Chan A."/>
            <person name="Zhou S."/>
            <person name="Gentzbittel L."/>
            <person name="Childs K.L."/>
            <person name="Yandell M."/>
            <person name="Gundlach H."/>
            <person name="Mayer K.F."/>
            <person name="Schwartz D.C."/>
            <person name="Town C.D."/>
        </authorList>
    </citation>
    <scope>GENOME REANNOTATION</scope>
    <source>
        <strain evidence="3 4">cv. Jemalong A17</strain>
    </source>
</reference>
<evidence type="ECO:0000313" key="2">
    <source>
        <dbReference type="EMBL" id="AET05534.1"/>
    </source>
</evidence>
<name>G7LCG7_MEDTR</name>
<reference evidence="3" key="3">
    <citation type="submission" date="2015-04" db="UniProtKB">
        <authorList>
            <consortium name="EnsemblPlants"/>
        </authorList>
    </citation>
    <scope>IDENTIFICATION</scope>
    <source>
        <strain evidence="3">cv. Jemalong A17</strain>
    </source>
</reference>
<dbReference type="EnsemblPlants" id="AET05534">
    <property type="protein sequence ID" value="AET05534"/>
    <property type="gene ID" value="MTR_8g106660"/>
</dbReference>